<feature type="compositionally biased region" description="Basic and acidic residues" evidence="1">
    <location>
        <begin position="391"/>
        <end position="401"/>
    </location>
</feature>
<feature type="region of interest" description="Disordered" evidence="1">
    <location>
        <begin position="714"/>
        <end position="735"/>
    </location>
</feature>
<dbReference type="Proteomes" id="UP000736164">
    <property type="component" value="Unassembled WGS sequence"/>
</dbReference>
<accession>A0A8J7TD41</accession>
<evidence type="ECO:0000313" key="3">
    <source>
        <dbReference type="EMBL" id="MBN3319099.1"/>
    </source>
</evidence>
<protein>
    <submittedName>
        <fullName evidence="3">SI1L3 protein</fullName>
    </submittedName>
</protein>
<feature type="compositionally biased region" description="Polar residues" evidence="1">
    <location>
        <begin position="422"/>
        <end position="449"/>
    </location>
</feature>
<evidence type="ECO:0000259" key="2">
    <source>
        <dbReference type="Pfam" id="PF11881"/>
    </source>
</evidence>
<name>A0A8J7TD41_ATRSP</name>
<evidence type="ECO:0000313" key="4">
    <source>
        <dbReference type="Proteomes" id="UP000736164"/>
    </source>
</evidence>
<gene>
    <name evidence="3" type="primary">Sipa1l3_1</name>
    <name evidence="3" type="ORF">GTO95_0009103</name>
</gene>
<keyword evidence="4" id="KW-1185">Reference proteome</keyword>
<feature type="non-terminal residue" evidence="3">
    <location>
        <position position="1"/>
    </location>
</feature>
<reference evidence="3" key="1">
    <citation type="journal article" date="2021" name="Cell">
        <title>Tracing the genetic footprints of vertebrate landing in non-teleost ray-finned fishes.</title>
        <authorList>
            <person name="Bi X."/>
            <person name="Wang K."/>
            <person name="Yang L."/>
            <person name="Pan H."/>
            <person name="Jiang H."/>
            <person name="Wei Q."/>
            <person name="Fang M."/>
            <person name="Yu H."/>
            <person name="Zhu C."/>
            <person name="Cai Y."/>
            <person name="He Y."/>
            <person name="Gan X."/>
            <person name="Zeng H."/>
            <person name="Yu D."/>
            <person name="Zhu Y."/>
            <person name="Jiang H."/>
            <person name="Qiu Q."/>
            <person name="Yang H."/>
            <person name="Zhang Y.E."/>
            <person name="Wang W."/>
            <person name="Zhu M."/>
            <person name="He S."/>
            <person name="Zhang G."/>
        </authorList>
    </citation>
    <scope>NUCLEOTIDE SEQUENCE</scope>
    <source>
        <strain evidence="3">Allg_001</strain>
    </source>
</reference>
<feature type="region of interest" description="Disordered" evidence="1">
    <location>
        <begin position="512"/>
        <end position="549"/>
    </location>
</feature>
<feature type="compositionally biased region" description="Basic and acidic residues" evidence="1">
    <location>
        <begin position="223"/>
        <end position="239"/>
    </location>
</feature>
<proteinExistence type="predicted"/>
<feature type="region of interest" description="Disordered" evidence="1">
    <location>
        <begin position="17"/>
        <end position="471"/>
    </location>
</feature>
<feature type="compositionally biased region" description="Low complexity" evidence="1">
    <location>
        <begin position="244"/>
        <end position="259"/>
    </location>
</feature>
<dbReference type="InterPro" id="IPR021818">
    <property type="entry name" value="SIPA1L_C"/>
</dbReference>
<feature type="domain" description="Signal-induced proliferation-associated 1-like protein C-terminal" evidence="2">
    <location>
        <begin position="472"/>
        <end position="755"/>
    </location>
</feature>
<dbReference type="AlphaFoldDB" id="A0A8J7TD41"/>
<dbReference type="EMBL" id="JAAWVO010043183">
    <property type="protein sequence ID" value="MBN3319099.1"/>
    <property type="molecule type" value="Genomic_DNA"/>
</dbReference>
<dbReference type="Pfam" id="PF11881">
    <property type="entry name" value="SPAR_C"/>
    <property type="match status" value="1"/>
</dbReference>
<evidence type="ECO:0000256" key="1">
    <source>
        <dbReference type="SAM" id="MobiDB-lite"/>
    </source>
</evidence>
<feature type="compositionally biased region" description="Basic and acidic residues" evidence="1">
    <location>
        <begin position="35"/>
        <end position="46"/>
    </location>
</feature>
<sequence length="810" mass="88120">MNVKERERRSVYLARGKTLESALQESPELGCTEEYEMKTMEQKPEPEPVPAGYRAPYRSPTWRWDSPPTHSAPQGQRWASPGLQPLSRSQKVVVPVPYREPQHVPSKRPVSFPENPYSISPGGAERALPYRNSSGSFSTPGSGLGVPFSRYKPSPDRYGPPQRPLAYDPHAPLDLTSSGESSSGFTSQESTMERVKTEPMWHVPTSSRISATPGAGVVVKRPSRQDAPSRDSPNRHSKGEAQYSSHSSSNTLSSNASSNHSDERWFDPGDPAEAEPDPLAKGGSSDSGIDAATLYTPSPNSTGVKPGRPVPGVSQKALHSSATYSGLQELACRAGERRRESSPAIASGVQTKGYRTKTFPPPSTPGDPFQSRASRGVWGVSGPSKTSGPGRDSRKAGRGEESCYTPQGYKPPGAEMGRPTKAGQSGAYQLSTSAPKSLYSKSRSQASSWKRTEETSPPTNPPATACAADSKKQIDVYSKNVFGQPRLRASLRDLRSPRKTHKSTIEDDLKKLIIMDNPGADSTDRDGSPRKSLQRTFSDESICSGRRDPSYASSQLYESTAPNDLLFSSTLPLRRTHQPASHLPDKKSNISASELSLTEARDKIPLRRLDPGMMPLPDTACGLEWSSLVNAAKAYEGQALGSELPFSNAGVVWEGRSLECICLSPSTAGRFVKSRLVVKVECCQRTGRPAITLAVVQKAVSLFSLNEPVALPDLRPDPSPVHFQGPPTPRTTPTIGEDISSDLSGRIHHLEVMLRQLNSDLEKEKQDKVALLVEVANLRENNQRLQEESQTASEQLKKFSQMFGRSAERK</sequence>
<feature type="compositionally biased region" description="Polar residues" evidence="1">
    <location>
        <begin position="317"/>
        <end position="326"/>
    </location>
</feature>
<feature type="compositionally biased region" description="Polar residues" evidence="1">
    <location>
        <begin position="131"/>
        <end position="141"/>
    </location>
</feature>
<feature type="region of interest" description="Disordered" evidence="1">
    <location>
        <begin position="784"/>
        <end position="810"/>
    </location>
</feature>
<organism evidence="3 4">
    <name type="scientific">Atractosteus spatula</name>
    <name type="common">Alligator gar</name>
    <name type="synonym">Lepisosteus spatula</name>
    <dbReference type="NCBI Taxonomy" id="7917"/>
    <lineage>
        <taxon>Eukaryota</taxon>
        <taxon>Metazoa</taxon>
        <taxon>Chordata</taxon>
        <taxon>Craniata</taxon>
        <taxon>Vertebrata</taxon>
        <taxon>Euteleostomi</taxon>
        <taxon>Actinopterygii</taxon>
        <taxon>Neopterygii</taxon>
        <taxon>Holostei</taxon>
        <taxon>Semionotiformes</taxon>
        <taxon>Lepisosteidae</taxon>
        <taxon>Atractosteus</taxon>
    </lineage>
</organism>
<feature type="non-terminal residue" evidence="3">
    <location>
        <position position="810"/>
    </location>
</feature>
<comment type="caution">
    <text evidence="3">The sequence shown here is derived from an EMBL/GenBank/DDBJ whole genome shotgun (WGS) entry which is preliminary data.</text>
</comment>
<feature type="compositionally biased region" description="Low complexity" evidence="1">
    <location>
        <begin position="176"/>
        <end position="190"/>
    </location>
</feature>